<dbReference type="eggNOG" id="COG0789">
    <property type="taxonomic scope" value="Bacteria"/>
</dbReference>
<proteinExistence type="predicted"/>
<protein>
    <submittedName>
        <fullName evidence="2">Transcriptional activator</fullName>
    </submittedName>
</protein>
<dbReference type="Proteomes" id="UP000002007">
    <property type="component" value="Chromosome"/>
</dbReference>
<dbReference type="KEGG" id="rsa:RSal33209_1278"/>
<dbReference type="SUPFAM" id="SSF89082">
    <property type="entry name" value="Antibiotic binding domain of TipA-like multidrug resistance regulators"/>
    <property type="match status" value="1"/>
</dbReference>
<dbReference type="Gene3D" id="1.10.490.50">
    <property type="entry name" value="Antibiotic binding domain of TipA-like multidrug resistance regulators"/>
    <property type="match status" value="1"/>
</dbReference>
<dbReference type="AlphaFoldDB" id="A9WPQ7"/>
<dbReference type="STRING" id="288705.RSal33209_1278"/>
<name>A9WPQ7_RENSM</name>
<dbReference type="InterPro" id="IPR012925">
    <property type="entry name" value="TipAS_dom"/>
</dbReference>
<organism evidence="2 3">
    <name type="scientific">Renibacterium salmoninarum (strain ATCC 33209 / DSM 20767 / JCM 11484 / NBRC 15589 / NCIMB 2235)</name>
    <dbReference type="NCBI Taxonomy" id="288705"/>
    <lineage>
        <taxon>Bacteria</taxon>
        <taxon>Bacillati</taxon>
        <taxon>Actinomycetota</taxon>
        <taxon>Actinomycetes</taxon>
        <taxon>Micrococcales</taxon>
        <taxon>Micrococcaceae</taxon>
        <taxon>Renibacterium</taxon>
    </lineage>
</organism>
<evidence type="ECO:0000313" key="3">
    <source>
        <dbReference type="Proteomes" id="UP000002007"/>
    </source>
</evidence>
<dbReference type="EMBL" id="CP000910">
    <property type="protein sequence ID" value="ABY23015.1"/>
    <property type="molecule type" value="Genomic_DNA"/>
</dbReference>
<sequence>MGKEGRMAAADEFTAINESLVQCQEEKLPADDVKVQAAVDRHYRWILLSWTPDATSYQNLGQMYVDDDRFRATYEKVGVSPEFLLEGIKVYAVNKL</sequence>
<accession>A9WPQ7</accession>
<evidence type="ECO:0000259" key="1">
    <source>
        <dbReference type="Pfam" id="PF07739"/>
    </source>
</evidence>
<dbReference type="InterPro" id="IPR036244">
    <property type="entry name" value="TipA-like_antibiotic-bd"/>
</dbReference>
<gene>
    <name evidence="2" type="primary">tipA.1</name>
    <name evidence="2" type="ordered locus">RSal33209_1278</name>
</gene>
<keyword evidence="3" id="KW-1185">Reference proteome</keyword>
<reference evidence="3" key="1">
    <citation type="journal article" date="2008" name="J. Bacteriol.">
        <title>Genome sequence of the fish pathogen Renibacterium salmoninarum suggests reductive evolution away from an environmental Arthrobacter ancestor.</title>
        <authorList>
            <person name="Wiens G.D."/>
            <person name="Rockey D.D."/>
            <person name="Wu Z."/>
            <person name="Chang J."/>
            <person name="Levy R."/>
            <person name="Crane S."/>
            <person name="Chen D.S."/>
            <person name="Capri G.R."/>
            <person name="Burnett J.R."/>
            <person name="Sudheesh P.S."/>
            <person name="Schipma M.J."/>
            <person name="Burd H."/>
            <person name="Bhattacharyya A."/>
            <person name="Rhodes L.D."/>
            <person name="Kaul R."/>
            <person name="Strom M.S."/>
        </authorList>
    </citation>
    <scope>NUCLEOTIDE SEQUENCE [LARGE SCALE GENOMIC DNA]</scope>
    <source>
        <strain evidence="3">ATCC 33209 / DSM 20767 / JCM 11484 / NBRC 15589 / NCIMB 2235</strain>
    </source>
</reference>
<dbReference type="Pfam" id="PF07739">
    <property type="entry name" value="TipAS"/>
    <property type="match status" value="1"/>
</dbReference>
<evidence type="ECO:0000313" key="2">
    <source>
        <dbReference type="EMBL" id="ABY23015.1"/>
    </source>
</evidence>
<dbReference type="HOGENOM" id="CLU_2357706_0_0_11"/>
<feature type="domain" description="TipAS antibiotic-recognition" evidence="1">
    <location>
        <begin position="1"/>
        <end position="91"/>
    </location>
</feature>